<keyword evidence="3" id="KW-1185">Reference proteome</keyword>
<feature type="compositionally biased region" description="Polar residues" evidence="1">
    <location>
        <begin position="68"/>
        <end position="83"/>
    </location>
</feature>
<dbReference type="AlphaFoldDB" id="A0A2S6H5C1"/>
<comment type="caution">
    <text evidence="2">The sequence shown here is derived from an EMBL/GenBank/DDBJ whole genome shotgun (WGS) entry which is preliminary data.</text>
</comment>
<gene>
    <name evidence="2" type="ORF">B0F88_10380</name>
</gene>
<evidence type="ECO:0000313" key="2">
    <source>
        <dbReference type="EMBL" id="PPK72647.1"/>
    </source>
</evidence>
<evidence type="ECO:0000256" key="1">
    <source>
        <dbReference type="SAM" id="MobiDB-lite"/>
    </source>
</evidence>
<accession>A0A2S6H5C1</accession>
<dbReference type="RefSeq" id="WP_146083312.1">
    <property type="nucleotide sequence ID" value="NZ_PTIY01000003.1"/>
</dbReference>
<name>A0A2S6H5C1_9GAMM</name>
<evidence type="ECO:0000313" key="3">
    <source>
        <dbReference type="Proteomes" id="UP000238071"/>
    </source>
</evidence>
<proteinExistence type="predicted"/>
<dbReference type="OrthoDB" id="9156612at2"/>
<feature type="region of interest" description="Disordered" evidence="1">
    <location>
        <begin position="66"/>
        <end position="86"/>
    </location>
</feature>
<evidence type="ECO:0008006" key="4">
    <source>
        <dbReference type="Google" id="ProtNLM"/>
    </source>
</evidence>
<protein>
    <recommendedName>
        <fullName evidence="4">Prophage protein</fullName>
    </recommendedName>
</protein>
<sequence>MAKPTLDETLGELDAGIFAQKTHEALKQVAMGVIATGKKGQVSITLDLDRIGDSSSVQIKHTLKFSRPTKNGKTSEENTTSTPMYADNLGYLTISPQTQDDLFKESEKRGNVTKIGG</sequence>
<dbReference type="EMBL" id="PTIY01000003">
    <property type="protein sequence ID" value="PPK72647.1"/>
    <property type="molecule type" value="Genomic_DNA"/>
</dbReference>
<dbReference type="Proteomes" id="UP000238071">
    <property type="component" value="Unassembled WGS sequence"/>
</dbReference>
<reference evidence="2 3" key="1">
    <citation type="submission" date="2018-02" db="EMBL/GenBank/DDBJ databases">
        <title>Subsurface microbial communities from deep shales in Ohio and West Virginia, USA.</title>
        <authorList>
            <person name="Wrighton K."/>
        </authorList>
    </citation>
    <scope>NUCLEOTIDE SEQUENCE [LARGE SCALE GENOMIC DNA]</scope>
    <source>
        <strain evidence="2 3">OWC-G53F</strain>
    </source>
</reference>
<organism evidence="2 3">
    <name type="scientific">Methylobacter tundripaludum</name>
    <dbReference type="NCBI Taxonomy" id="173365"/>
    <lineage>
        <taxon>Bacteria</taxon>
        <taxon>Pseudomonadati</taxon>
        <taxon>Pseudomonadota</taxon>
        <taxon>Gammaproteobacteria</taxon>
        <taxon>Methylococcales</taxon>
        <taxon>Methylococcaceae</taxon>
        <taxon>Methylobacter</taxon>
    </lineage>
</organism>